<dbReference type="SUPFAM" id="SSF57850">
    <property type="entry name" value="RING/U-box"/>
    <property type="match status" value="1"/>
</dbReference>
<keyword evidence="2" id="KW-0175">Coiled coil</keyword>
<feature type="chain" id="PRO_5033436905" evidence="3">
    <location>
        <begin position="17"/>
        <end position="245"/>
    </location>
</feature>
<feature type="signal peptide" evidence="3">
    <location>
        <begin position="1"/>
        <end position="16"/>
    </location>
</feature>
<evidence type="ECO:0000313" key="7">
    <source>
        <dbReference type="Proteomes" id="UP000332933"/>
    </source>
</evidence>
<name>A0A485KJ13_9STRA</name>
<evidence type="ECO:0000313" key="5">
    <source>
        <dbReference type="EMBL" id="KAF0701621.1"/>
    </source>
</evidence>
<keyword evidence="1" id="KW-0479">Metal-binding</keyword>
<sequence>MHCLICLAMMIQPLLKTSLLKNGDLAKAVEKLRKEPKTTEYTSPTNLGVRRSLKESSLSPRFRTNDYIKVYRGNSLRKARVLQVTSSEYYVHYQGCPSDMDEFVPHYRVIEDREMKSSTTARDDELEQLREENRRLKAALTKSQERLERAEDDMAQEWKKECSVLQAKCMLVSDHCKEAVQRVYLVLEEKQRLIDSWNCVVCTTTPVDCALVACGHMFCLGCSAQFKSCPICRREFIMRLPLFKP</sequence>
<protein>
    <submittedName>
        <fullName evidence="6">Aste57867_7949 protein</fullName>
    </submittedName>
</protein>
<dbReference type="AlphaFoldDB" id="A0A485KJ13"/>
<feature type="domain" description="RING-type" evidence="4">
    <location>
        <begin position="199"/>
        <end position="233"/>
    </location>
</feature>
<evidence type="ECO:0000256" key="3">
    <source>
        <dbReference type="SAM" id="SignalP"/>
    </source>
</evidence>
<keyword evidence="1" id="KW-0862">Zinc</keyword>
<dbReference type="InterPro" id="IPR025995">
    <property type="entry name" value="Tudor-knot"/>
</dbReference>
<dbReference type="InterPro" id="IPR016197">
    <property type="entry name" value="Chromo-like_dom_sf"/>
</dbReference>
<dbReference type="Proteomes" id="UP000332933">
    <property type="component" value="Unassembled WGS sequence"/>
</dbReference>
<dbReference type="EMBL" id="VJMH01005005">
    <property type="protein sequence ID" value="KAF0701621.1"/>
    <property type="molecule type" value="Genomic_DNA"/>
</dbReference>
<keyword evidence="3" id="KW-0732">Signal</keyword>
<dbReference type="OrthoDB" id="69955at2759"/>
<proteinExistence type="predicted"/>
<accession>A0A485KJ13</accession>
<feature type="coiled-coil region" evidence="2">
    <location>
        <begin position="122"/>
        <end position="153"/>
    </location>
</feature>
<evidence type="ECO:0000256" key="1">
    <source>
        <dbReference type="PROSITE-ProRule" id="PRU00175"/>
    </source>
</evidence>
<dbReference type="InterPro" id="IPR001841">
    <property type="entry name" value="Znf_RING"/>
</dbReference>
<gene>
    <name evidence="6" type="primary">Aste57867_7949</name>
    <name evidence="5" type="ORF">As57867_007919</name>
    <name evidence="6" type="ORF">ASTE57867_7949</name>
</gene>
<dbReference type="EMBL" id="CAADRA010005026">
    <property type="protein sequence ID" value="VFT84842.1"/>
    <property type="molecule type" value="Genomic_DNA"/>
</dbReference>
<keyword evidence="1" id="KW-0863">Zinc-finger</keyword>
<evidence type="ECO:0000313" key="6">
    <source>
        <dbReference type="EMBL" id="VFT84842.1"/>
    </source>
</evidence>
<keyword evidence="7" id="KW-1185">Reference proteome</keyword>
<reference evidence="5" key="2">
    <citation type="submission" date="2019-06" db="EMBL/GenBank/DDBJ databases">
        <title>Genomics analysis of Aphanomyces spp. identifies a new class of oomycete effector associated with host adaptation.</title>
        <authorList>
            <person name="Gaulin E."/>
        </authorList>
    </citation>
    <scope>NUCLEOTIDE SEQUENCE</scope>
    <source>
        <strain evidence="5">CBS 578.67</strain>
    </source>
</reference>
<dbReference type="Pfam" id="PF13920">
    <property type="entry name" value="zf-C3HC4_3"/>
    <property type="match status" value="1"/>
</dbReference>
<dbReference type="SUPFAM" id="SSF54160">
    <property type="entry name" value="Chromo domain-like"/>
    <property type="match status" value="1"/>
</dbReference>
<dbReference type="GO" id="GO:0008270">
    <property type="term" value="F:zinc ion binding"/>
    <property type="evidence" value="ECO:0007669"/>
    <property type="project" value="UniProtKB-KW"/>
</dbReference>
<dbReference type="Gene3D" id="2.30.30.140">
    <property type="match status" value="1"/>
</dbReference>
<evidence type="ECO:0000259" key="4">
    <source>
        <dbReference type="PROSITE" id="PS50089"/>
    </source>
</evidence>
<dbReference type="InterPro" id="IPR013083">
    <property type="entry name" value="Znf_RING/FYVE/PHD"/>
</dbReference>
<evidence type="ECO:0000256" key="2">
    <source>
        <dbReference type="SAM" id="Coils"/>
    </source>
</evidence>
<organism evidence="6 7">
    <name type="scientific">Aphanomyces stellatus</name>
    <dbReference type="NCBI Taxonomy" id="120398"/>
    <lineage>
        <taxon>Eukaryota</taxon>
        <taxon>Sar</taxon>
        <taxon>Stramenopiles</taxon>
        <taxon>Oomycota</taxon>
        <taxon>Saprolegniomycetes</taxon>
        <taxon>Saprolegniales</taxon>
        <taxon>Verrucalvaceae</taxon>
        <taxon>Aphanomyces</taxon>
    </lineage>
</organism>
<dbReference type="Gene3D" id="3.30.40.10">
    <property type="entry name" value="Zinc/RING finger domain, C3HC4 (zinc finger)"/>
    <property type="match status" value="1"/>
</dbReference>
<dbReference type="PROSITE" id="PS50089">
    <property type="entry name" value="ZF_RING_2"/>
    <property type="match status" value="1"/>
</dbReference>
<dbReference type="Pfam" id="PF11717">
    <property type="entry name" value="Tudor-knot"/>
    <property type="match status" value="1"/>
</dbReference>
<reference evidence="6 7" key="1">
    <citation type="submission" date="2019-03" db="EMBL/GenBank/DDBJ databases">
        <authorList>
            <person name="Gaulin E."/>
            <person name="Dumas B."/>
        </authorList>
    </citation>
    <scope>NUCLEOTIDE SEQUENCE [LARGE SCALE GENOMIC DNA]</scope>
    <source>
        <strain evidence="6">CBS 568.67</strain>
    </source>
</reference>